<organism evidence="2">
    <name type="scientific">marine sediment metagenome</name>
    <dbReference type="NCBI Taxonomy" id="412755"/>
    <lineage>
        <taxon>unclassified sequences</taxon>
        <taxon>metagenomes</taxon>
        <taxon>ecological metagenomes</taxon>
    </lineage>
</organism>
<reference evidence="2" key="1">
    <citation type="journal article" date="2015" name="Nature">
        <title>Complex archaea that bridge the gap between prokaryotes and eukaryotes.</title>
        <authorList>
            <person name="Spang A."/>
            <person name="Saw J.H."/>
            <person name="Jorgensen S.L."/>
            <person name="Zaremba-Niedzwiedzka K."/>
            <person name="Martijn J."/>
            <person name="Lind A.E."/>
            <person name="van Eijk R."/>
            <person name="Schleper C."/>
            <person name="Guy L."/>
            <person name="Ettema T.J."/>
        </authorList>
    </citation>
    <scope>NUCLEOTIDE SEQUENCE</scope>
</reference>
<sequence length="100" mass="11212">MSTKMSLLAGSLLIILALAAWKRWRVRWGLRPRKSWSKQGLLEIDVTWMRCRPSSAPKARPGRVPGLWRRWVASRATIHSLWPPKSSGGNGTGSTDGFKS</sequence>
<feature type="region of interest" description="Disordered" evidence="1">
    <location>
        <begin position="80"/>
        <end position="100"/>
    </location>
</feature>
<protein>
    <submittedName>
        <fullName evidence="2">Uncharacterized protein</fullName>
    </submittedName>
</protein>
<comment type="caution">
    <text evidence="2">The sequence shown here is derived from an EMBL/GenBank/DDBJ whole genome shotgun (WGS) entry which is preliminary data.</text>
</comment>
<evidence type="ECO:0000256" key="1">
    <source>
        <dbReference type="SAM" id="MobiDB-lite"/>
    </source>
</evidence>
<name>A0A0F9NZ28_9ZZZZ</name>
<accession>A0A0F9NZ28</accession>
<evidence type="ECO:0000313" key="2">
    <source>
        <dbReference type="EMBL" id="KKM86512.1"/>
    </source>
</evidence>
<dbReference type="AlphaFoldDB" id="A0A0F9NZ28"/>
<proteinExistence type="predicted"/>
<gene>
    <name evidence="2" type="ORF">LCGC14_1278350</name>
</gene>
<dbReference type="EMBL" id="LAZR01007245">
    <property type="protein sequence ID" value="KKM86512.1"/>
    <property type="molecule type" value="Genomic_DNA"/>
</dbReference>